<protein>
    <submittedName>
        <fullName evidence="1">Uncharacterized protein</fullName>
    </submittedName>
</protein>
<sequence>MLLSFLAASALVAPSMVNAASSIGLPPSLPKYSKPLNKDLIGLSIEMDRWTSWAGDAIGKPNPFVNQVLSNLASLTGTAVPFRVGANSEDRGILELDKQVSNVTFPAATPLVPYPEAEHIGIGRDFYGLSANLPDGTPFTWGINLRVNNETETVGQAAQLVSLDLNQYKGCFSHFLPPRNLQYDTFYGSKKQQLSKVKLKLIEIGNETLNFAPVQIDYYNNPRLRRFYPGYDVFAYTKQWADFGGKVVDLFAKEQSPPKLQIGAYVDYPVFLWNFVSTFGTGVRDTKAGQHLENFNTHNYQGVFLNNATVDPKSGALMDRSATRTAMARHAQQASQSREIGLEYILGEANSFANHGVPGVSNSAEAAIWLLDWALNGAANGVARMFFHEGIGFEYNLIQPVPVTGKKNRPTIQAPYYGAVMVNEAIAILQTYAAYGIYEGERLARVAVINSQLYLPGMNRTAEAVNIQNYAGDKKASIKRFTPPSANATEGLNWAGVSYETADGKPTGQVVESWLNGTSFTMQPTEAVLICFK</sequence>
<organism evidence="1 2">
    <name type="scientific">Naganishia adeliensis</name>
    <dbReference type="NCBI Taxonomy" id="92952"/>
    <lineage>
        <taxon>Eukaryota</taxon>
        <taxon>Fungi</taxon>
        <taxon>Dikarya</taxon>
        <taxon>Basidiomycota</taxon>
        <taxon>Agaricomycotina</taxon>
        <taxon>Tremellomycetes</taxon>
        <taxon>Filobasidiales</taxon>
        <taxon>Filobasidiaceae</taxon>
        <taxon>Naganishia</taxon>
    </lineage>
</organism>
<evidence type="ECO:0000313" key="1">
    <source>
        <dbReference type="EMBL" id="KAJ9113526.1"/>
    </source>
</evidence>
<evidence type="ECO:0000313" key="2">
    <source>
        <dbReference type="Proteomes" id="UP001230649"/>
    </source>
</evidence>
<dbReference type="Proteomes" id="UP001230649">
    <property type="component" value="Unassembled WGS sequence"/>
</dbReference>
<proteinExistence type="predicted"/>
<gene>
    <name evidence="1" type="ORF">QFC20_001877</name>
</gene>
<name>A0ACC2WQ33_9TREE</name>
<dbReference type="EMBL" id="JASBWS010000012">
    <property type="protein sequence ID" value="KAJ9113526.1"/>
    <property type="molecule type" value="Genomic_DNA"/>
</dbReference>
<comment type="caution">
    <text evidence="1">The sequence shown here is derived from an EMBL/GenBank/DDBJ whole genome shotgun (WGS) entry which is preliminary data.</text>
</comment>
<keyword evidence="2" id="KW-1185">Reference proteome</keyword>
<accession>A0ACC2WQ33</accession>
<reference evidence="1" key="1">
    <citation type="submission" date="2023-04" db="EMBL/GenBank/DDBJ databases">
        <title>Draft Genome sequencing of Naganishia species isolated from polar environments using Oxford Nanopore Technology.</title>
        <authorList>
            <person name="Leo P."/>
            <person name="Venkateswaran K."/>
        </authorList>
    </citation>
    <scope>NUCLEOTIDE SEQUENCE</scope>
    <source>
        <strain evidence="1">MNA-CCFEE 5262</strain>
    </source>
</reference>